<evidence type="ECO:0000313" key="1">
    <source>
        <dbReference type="EMBL" id="VXD24479.1"/>
    </source>
</evidence>
<dbReference type="OrthoDB" id="453397at2"/>
<dbReference type="RefSeq" id="WP_156090593.1">
    <property type="nucleotide sequence ID" value="NZ_LR735018.1"/>
</dbReference>
<sequence>MSFRFIRYRFFKIGLSIIFGLILTLGLNPKVMGLTTEEINRISQSITVLIDGLNPGSGVIIAKNQNTYYVLTANHVVKSPDEYTVITVDGEQYPIDYNQVIKLPGIDLALIPFSSDKTYSIARLADYNYDSQSEYIFISGWPDSKLPIADRRRVFTTGLLISEAEKNSLIKEPFTRGYDLFYTNRTQVGMSGSPILDREGRVIGIHGQSEGQIFSNPELGSVSRVTLGYSAGIPLQKFLQ</sequence>
<accession>A0A7Z9C398</accession>
<protein>
    <submittedName>
        <fullName evidence="1">TPR repeat-containing protein</fullName>
    </submittedName>
</protein>
<dbReference type="InterPro" id="IPR043504">
    <property type="entry name" value="Peptidase_S1_PA_chymotrypsin"/>
</dbReference>
<proteinExistence type="predicted"/>
<dbReference type="Pfam" id="PF13365">
    <property type="entry name" value="Trypsin_2"/>
    <property type="match status" value="1"/>
</dbReference>
<dbReference type="Proteomes" id="UP000182190">
    <property type="component" value="Unassembled WGS sequence"/>
</dbReference>
<name>A0A7Z9C398_9CYAN</name>
<dbReference type="AlphaFoldDB" id="A0A7Z9C398"/>
<dbReference type="InterPro" id="IPR009003">
    <property type="entry name" value="Peptidase_S1_PA"/>
</dbReference>
<reference evidence="1" key="1">
    <citation type="submission" date="2019-10" db="EMBL/GenBank/DDBJ databases">
        <authorList>
            <consortium name="Genoscope - CEA"/>
            <person name="William W."/>
        </authorList>
    </citation>
    <scope>NUCLEOTIDE SEQUENCE [LARGE SCALE GENOMIC DNA]</scope>
    <source>
        <strain evidence="1">BBR_PRJEB10994</strain>
    </source>
</reference>
<dbReference type="SUPFAM" id="SSF50494">
    <property type="entry name" value="Trypsin-like serine proteases"/>
    <property type="match status" value="1"/>
</dbReference>
<evidence type="ECO:0000313" key="2">
    <source>
        <dbReference type="Proteomes" id="UP000182190"/>
    </source>
</evidence>
<organism evidence="1 2">
    <name type="scientific">Planktothrix paucivesiculata PCC 9631</name>
    <dbReference type="NCBI Taxonomy" id="671071"/>
    <lineage>
        <taxon>Bacteria</taxon>
        <taxon>Bacillati</taxon>
        <taxon>Cyanobacteriota</taxon>
        <taxon>Cyanophyceae</taxon>
        <taxon>Oscillatoriophycideae</taxon>
        <taxon>Oscillatoriales</taxon>
        <taxon>Microcoleaceae</taxon>
        <taxon>Planktothrix</taxon>
    </lineage>
</organism>
<comment type="caution">
    <text evidence="1">The sequence shown here is derived from an EMBL/GenBank/DDBJ whole genome shotgun (WGS) entry which is preliminary data.</text>
</comment>
<gene>
    <name evidence="1" type="ORF">PL9631_810010</name>
</gene>
<keyword evidence="2" id="KW-1185">Reference proteome</keyword>
<dbReference type="Gene3D" id="2.40.10.10">
    <property type="entry name" value="Trypsin-like serine proteases"/>
    <property type="match status" value="2"/>
</dbReference>
<dbReference type="EMBL" id="CZCS02000225">
    <property type="protein sequence ID" value="VXD24479.1"/>
    <property type="molecule type" value="Genomic_DNA"/>
</dbReference>